<dbReference type="EC" id="3.1.26.4" evidence="6 14"/>
<keyword evidence="8 14" id="KW-0963">Cytoplasm</keyword>
<keyword evidence="12 14" id="KW-0378">Hydrolase</keyword>
<dbReference type="PROSITE" id="PS51975">
    <property type="entry name" value="RNASE_H_2"/>
    <property type="match status" value="1"/>
</dbReference>
<dbReference type="PANTHER" id="PTHR10954">
    <property type="entry name" value="RIBONUCLEASE H2 SUBUNIT A"/>
    <property type="match status" value="1"/>
</dbReference>
<keyword evidence="11 14" id="KW-0255">Endonuclease</keyword>
<dbReference type="InterPro" id="IPR001352">
    <property type="entry name" value="RNase_HII/HIII"/>
</dbReference>
<evidence type="ECO:0000256" key="4">
    <source>
        <dbReference type="ARBA" id="ARBA00004496"/>
    </source>
</evidence>
<dbReference type="Proteomes" id="UP001161064">
    <property type="component" value="Unassembled WGS sequence"/>
</dbReference>
<evidence type="ECO:0000256" key="10">
    <source>
        <dbReference type="ARBA" id="ARBA00022723"/>
    </source>
</evidence>
<dbReference type="PANTHER" id="PTHR10954:SF18">
    <property type="entry name" value="RIBONUCLEASE HII"/>
    <property type="match status" value="1"/>
</dbReference>
<keyword evidence="19" id="KW-1185">Reference proteome</keyword>
<protein>
    <recommendedName>
        <fullName evidence="7 14">Ribonuclease HII</fullName>
        <shortName evidence="14">RNase HII</shortName>
        <ecNumber evidence="6 14">3.1.26.4</ecNumber>
    </recommendedName>
</protein>
<sequence length="211" mass="22512">MSNASQPDFSHEAFHAKRLNIPQTSICGVDEAGRGPWAGPVVAAAVILDPKRIPKGIGDSKQLSTLKREALYQPILDQAIDFRIGIVEADEIDAINILAATHKAMAQAVVALHSSPNLALIDGNRAPNLPCPTQCIIGGDGLSLSIAAASILAKVTRDRIMAKADSIYPGYGFGDHKGYGTKAHRTALDRLGPCKLHRLSIKPLKGFNETY</sequence>
<evidence type="ECO:0000256" key="11">
    <source>
        <dbReference type="ARBA" id="ARBA00022759"/>
    </source>
</evidence>
<dbReference type="EMBL" id="BPFZ01000008">
    <property type="protein sequence ID" value="GIU67335.1"/>
    <property type="molecule type" value="Genomic_DNA"/>
</dbReference>
<evidence type="ECO:0000256" key="14">
    <source>
        <dbReference type="HAMAP-Rule" id="MF_00052"/>
    </source>
</evidence>
<name>A0ABQ4PW97_9PROT</name>
<evidence type="ECO:0000256" key="16">
    <source>
        <dbReference type="RuleBase" id="RU003515"/>
    </source>
</evidence>
<keyword evidence="10 14" id="KW-0479">Metal-binding</keyword>
<evidence type="ECO:0000313" key="18">
    <source>
        <dbReference type="EMBL" id="GIU67335.1"/>
    </source>
</evidence>
<comment type="cofactor">
    <cofactor evidence="2">
        <name>Mg(2+)</name>
        <dbReference type="ChEBI" id="CHEBI:18420"/>
    </cofactor>
</comment>
<dbReference type="InterPro" id="IPR022898">
    <property type="entry name" value="RNase_HII"/>
</dbReference>
<evidence type="ECO:0000256" key="1">
    <source>
        <dbReference type="ARBA" id="ARBA00000077"/>
    </source>
</evidence>
<evidence type="ECO:0000313" key="19">
    <source>
        <dbReference type="Proteomes" id="UP001161064"/>
    </source>
</evidence>
<dbReference type="NCBIfam" id="NF000595">
    <property type="entry name" value="PRK00015.1-3"/>
    <property type="match status" value="1"/>
</dbReference>
<evidence type="ECO:0000256" key="7">
    <source>
        <dbReference type="ARBA" id="ARBA00019179"/>
    </source>
</evidence>
<comment type="function">
    <text evidence="3 14 16">Endonuclease that specifically degrades the RNA of RNA-DNA hybrids.</text>
</comment>
<evidence type="ECO:0000256" key="6">
    <source>
        <dbReference type="ARBA" id="ARBA00012180"/>
    </source>
</evidence>
<reference evidence="18" key="1">
    <citation type="submission" date="2021-05" db="EMBL/GenBank/DDBJ databases">
        <authorList>
            <person name="Tanabe Y."/>
        </authorList>
    </citation>
    <scope>NUCLEOTIDE SEQUENCE</scope>
    <source>
        <strain evidence="18">BOTRYCO-1</strain>
    </source>
</reference>
<accession>A0ABQ4PW97</accession>
<comment type="catalytic activity">
    <reaction evidence="1 14 15 16">
        <text>Endonucleolytic cleavage to 5'-phosphomonoester.</text>
        <dbReference type="EC" id="3.1.26.4"/>
    </reaction>
</comment>
<feature type="domain" description="RNase H type-2" evidence="17">
    <location>
        <begin position="24"/>
        <end position="211"/>
    </location>
</feature>
<keyword evidence="9 14" id="KW-0540">Nuclease</keyword>
<dbReference type="InterPro" id="IPR036397">
    <property type="entry name" value="RNaseH_sf"/>
</dbReference>
<evidence type="ECO:0000256" key="13">
    <source>
        <dbReference type="ARBA" id="ARBA00023211"/>
    </source>
</evidence>
<gene>
    <name evidence="14 18" type="primary">rnhB</name>
    <name evidence="18" type="ORF">PsB1_1489</name>
</gene>
<dbReference type="InterPro" id="IPR012337">
    <property type="entry name" value="RNaseH-like_sf"/>
</dbReference>
<dbReference type="CDD" id="cd07182">
    <property type="entry name" value="RNase_HII_bacteria_HII_like"/>
    <property type="match status" value="1"/>
</dbReference>
<dbReference type="Pfam" id="PF01351">
    <property type="entry name" value="RNase_HII"/>
    <property type="match status" value="1"/>
</dbReference>
<dbReference type="Gene3D" id="3.30.420.10">
    <property type="entry name" value="Ribonuclease H-like superfamily/Ribonuclease H"/>
    <property type="match status" value="1"/>
</dbReference>
<dbReference type="SUPFAM" id="SSF53098">
    <property type="entry name" value="Ribonuclease H-like"/>
    <property type="match status" value="1"/>
</dbReference>
<evidence type="ECO:0000259" key="17">
    <source>
        <dbReference type="PROSITE" id="PS51975"/>
    </source>
</evidence>
<comment type="caution">
    <text evidence="18">The sequence shown here is derived from an EMBL/GenBank/DDBJ whole genome shotgun (WGS) entry which is preliminary data.</text>
</comment>
<feature type="binding site" evidence="14 15">
    <location>
        <position position="31"/>
    </location>
    <ligand>
        <name>a divalent metal cation</name>
        <dbReference type="ChEBI" id="CHEBI:60240"/>
    </ligand>
</feature>
<evidence type="ECO:0000256" key="2">
    <source>
        <dbReference type="ARBA" id="ARBA00001946"/>
    </source>
</evidence>
<evidence type="ECO:0000256" key="12">
    <source>
        <dbReference type="ARBA" id="ARBA00022801"/>
    </source>
</evidence>
<evidence type="ECO:0000256" key="8">
    <source>
        <dbReference type="ARBA" id="ARBA00022490"/>
    </source>
</evidence>
<evidence type="ECO:0000256" key="9">
    <source>
        <dbReference type="ARBA" id="ARBA00022722"/>
    </source>
</evidence>
<comment type="subcellular location">
    <subcellularLocation>
        <location evidence="4 14">Cytoplasm</location>
    </subcellularLocation>
</comment>
<evidence type="ECO:0000256" key="5">
    <source>
        <dbReference type="ARBA" id="ARBA00007383"/>
    </source>
</evidence>
<feature type="binding site" evidence="14 15">
    <location>
        <position position="122"/>
    </location>
    <ligand>
        <name>a divalent metal cation</name>
        <dbReference type="ChEBI" id="CHEBI:60240"/>
    </ligand>
</feature>
<dbReference type="RefSeq" id="WP_284360189.1">
    <property type="nucleotide sequence ID" value="NZ_BPFZ01000008.1"/>
</dbReference>
<proteinExistence type="inferred from homology"/>
<organism evidence="18 19">
    <name type="scientific">Candidatus Phycosocius spiralis</name>
    <dbReference type="NCBI Taxonomy" id="2815099"/>
    <lineage>
        <taxon>Bacteria</taxon>
        <taxon>Pseudomonadati</taxon>
        <taxon>Pseudomonadota</taxon>
        <taxon>Alphaproteobacteria</taxon>
        <taxon>Caulobacterales</taxon>
        <taxon>Caulobacterales incertae sedis</taxon>
        <taxon>Candidatus Phycosocius</taxon>
    </lineage>
</organism>
<dbReference type="HAMAP" id="MF_00052_B">
    <property type="entry name" value="RNase_HII_B"/>
    <property type="match status" value="1"/>
</dbReference>
<comment type="cofactor">
    <cofactor evidence="14 15">
        <name>Mn(2+)</name>
        <dbReference type="ChEBI" id="CHEBI:29035"/>
    </cofactor>
    <cofactor evidence="14 15">
        <name>Mg(2+)</name>
        <dbReference type="ChEBI" id="CHEBI:18420"/>
    </cofactor>
    <text evidence="14 15">Manganese or magnesium. Binds 1 divalent metal ion per monomer in the absence of substrate. May bind a second metal ion after substrate binding.</text>
</comment>
<dbReference type="InterPro" id="IPR024567">
    <property type="entry name" value="RNase_HII/HIII_dom"/>
</dbReference>
<comment type="similarity">
    <text evidence="5 14 16">Belongs to the RNase HII family.</text>
</comment>
<evidence type="ECO:0000256" key="15">
    <source>
        <dbReference type="PROSITE-ProRule" id="PRU01319"/>
    </source>
</evidence>
<feature type="binding site" evidence="14 15">
    <location>
        <position position="30"/>
    </location>
    <ligand>
        <name>a divalent metal cation</name>
        <dbReference type="ChEBI" id="CHEBI:60240"/>
    </ligand>
</feature>
<reference evidence="18" key="2">
    <citation type="journal article" date="2023" name="ISME Commun">
        <title>Characterization of a bloom-associated alphaproteobacterial lineage, 'Candidatus Phycosocius': insights into freshwater algal-bacterial interactions.</title>
        <authorList>
            <person name="Tanabe Y."/>
            <person name="Yamaguchi H."/>
            <person name="Yoshida M."/>
            <person name="Kai A."/>
            <person name="Okazaki Y."/>
        </authorList>
    </citation>
    <scope>NUCLEOTIDE SEQUENCE</scope>
    <source>
        <strain evidence="18">BOTRYCO-1</strain>
    </source>
</reference>
<keyword evidence="13 14" id="KW-0464">Manganese</keyword>
<evidence type="ECO:0000256" key="3">
    <source>
        <dbReference type="ARBA" id="ARBA00004065"/>
    </source>
</evidence>